<keyword evidence="3 5" id="KW-1133">Transmembrane helix</keyword>
<evidence type="ECO:0000256" key="5">
    <source>
        <dbReference type="SAM" id="Phobius"/>
    </source>
</evidence>
<gene>
    <name evidence="7" type="ORF">NX774_10365</name>
</gene>
<dbReference type="PANTHER" id="PTHR32322:SF9">
    <property type="entry name" value="AMINO-ACID METABOLITE EFFLUX PUMP-RELATED"/>
    <property type="match status" value="1"/>
</dbReference>
<feature type="transmembrane region" description="Helical" evidence="5">
    <location>
        <begin position="69"/>
        <end position="91"/>
    </location>
</feature>
<dbReference type="Pfam" id="PF00892">
    <property type="entry name" value="EamA"/>
    <property type="match status" value="2"/>
</dbReference>
<dbReference type="Proteomes" id="UP001206126">
    <property type="component" value="Unassembled WGS sequence"/>
</dbReference>
<feature type="transmembrane region" description="Helical" evidence="5">
    <location>
        <begin position="181"/>
        <end position="203"/>
    </location>
</feature>
<dbReference type="InterPro" id="IPR037185">
    <property type="entry name" value="EmrE-like"/>
</dbReference>
<feature type="transmembrane region" description="Helical" evidence="5">
    <location>
        <begin position="247"/>
        <end position="265"/>
    </location>
</feature>
<evidence type="ECO:0000256" key="2">
    <source>
        <dbReference type="ARBA" id="ARBA00022692"/>
    </source>
</evidence>
<keyword evidence="2 5" id="KW-0812">Transmembrane</keyword>
<sequence length="314" mass="32801">MNNRDIARLLTLASLWGASYLFMRIGADEFGAITMAGSRAALAALLLLPLLFARRDASVGALRRHWKQIVVVGITNSALPYVLFAFAALSINASLSAIFNAATPLYAAVIGLVWLGEPIGKQRAVGLAFGFAGVLWLVLDSASFKTGATFAASGWAVVACVAATMLYAFSAHYSKQQLAGVPPLAVAAGSQLVSALVLAVPALMYRPAVMPSLRAWMALAALAAGCTALAYVLFFRLIANVGASRTMAVPFLVPAFGVLWGVLFLREAVSLHLAAGSCLIVLGTALTVGVLRVDRVSQLLGSLQPAGAKTAKRR</sequence>
<protein>
    <submittedName>
        <fullName evidence="7">DMT family transporter</fullName>
    </submittedName>
</protein>
<feature type="transmembrane region" description="Helical" evidence="5">
    <location>
        <begin position="124"/>
        <end position="144"/>
    </location>
</feature>
<comment type="caution">
    <text evidence="7">The sequence shown here is derived from an EMBL/GenBank/DDBJ whole genome shotgun (WGS) entry which is preliminary data.</text>
</comment>
<dbReference type="PANTHER" id="PTHR32322">
    <property type="entry name" value="INNER MEMBRANE TRANSPORTER"/>
    <property type="match status" value="1"/>
</dbReference>
<accession>A0ABT2DAY6</accession>
<evidence type="ECO:0000313" key="8">
    <source>
        <dbReference type="Proteomes" id="UP001206126"/>
    </source>
</evidence>
<keyword evidence="4 5" id="KW-0472">Membrane</keyword>
<feature type="domain" description="EamA" evidence="6">
    <location>
        <begin position="155"/>
        <end position="288"/>
    </location>
</feature>
<feature type="domain" description="EamA" evidence="6">
    <location>
        <begin position="10"/>
        <end position="138"/>
    </location>
</feature>
<feature type="transmembrane region" description="Helical" evidence="5">
    <location>
        <begin position="33"/>
        <end position="53"/>
    </location>
</feature>
<comment type="subcellular location">
    <subcellularLocation>
        <location evidence="1">Membrane</location>
        <topology evidence="1">Multi-pass membrane protein</topology>
    </subcellularLocation>
</comment>
<evidence type="ECO:0000259" key="6">
    <source>
        <dbReference type="Pfam" id="PF00892"/>
    </source>
</evidence>
<dbReference type="InterPro" id="IPR000620">
    <property type="entry name" value="EamA_dom"/>
</dbReference>
<evidence type="ECO:0000256" key="3">
    <source>
        <dbReference type="ARBA" id="ARBA00022989"/>
    </source>
</evidence>
<feature type="transmembrane region" description="Helical" evidence="5">
    <location>
        <begin position="97"/>
        <end position="115"/>
    </location>
</feature>
<name>A0ABT2DAY6_9BURK</name>
<dbReference type="RefSeq" id="WP_258822093.1">
    <property type="nucleotide sequence ID" value="NZ_JANUHB010000002.1"/>
</dbReference>
<evidence type="ECO:0000256" key="4">
    <source>
        <dbReference type="ARBA" id="ARBA00023136"/>
    </source>
</evidence>
<feature type="transmembrane region" description="Helical" evidence="5">
    <location>
        <begin position="271"/>
        <end position="291"/>
    </location>
</feature>
<proteinExistence type="predicted"/>
<feature type="transmembrane region" description="Helical" evidence="5">
    <location>
        <begin position="150"/>
        <end position="169"/>
    </location>
</feature>
<dbReference type="InterPro" id="IPR050638">
    <property type="entry name" value="AA-Vitamin_Transporters"/>
</dbReference>
<feature type="transmembrane region" description="Helical" evidence="5">
    <location>
        <begin position="215"/>
        <end position="235"/>
    </location>
</feature>
<dbReference type="SUPFAM" id="SSF103481">
    <property type="entry name" value="Multidrug resistance efflux transporter EmrE"/>
    <property type="match status" value="2"/>
</dbReference>
<reference evidence="7 8" key="1">
    <citation type="submission" date="2022-08" db="EMBL/GenBank/DDBJ databases">
        <title>Reclassification of Massilia species as members of the genera Telluria, Duganella, Pseudoduganella, Mokoshia gen. nov. and Zemynaea gen. nov. using orthogonal and non-orthogonal genome-based approaches.</title>
        <authorList>
            <person name="Bowman J.P."/>
        </authorList>
    </citation>
    <scope>NUCLEOTIDE SEQUENCE [LARGE SCALE GENOMIC DNA]</scope>
    <source>
        <strain evidence="7 8">JCM 31605</strain>
    </source>
</reference>
<organism evidence="7 8">
    <name type="scientific">Massilia agilis</name>
    <dbReference type="NCBI Taxonomy" id="1811226"/>
    <lineage>
        <taxon>Bacteria</taxon>
        <taxon>Pseudomonadati</taxon>
        <taxon>Pseudomonadota</taxon>
        <taxon>Betaproteobacteria</taxon>
        <taxon>Burkholderiales</taxon>
        <taxon>Oxalobacteraceae</taxon>
        <taxon>Telluria group</taxon>
        <taxon>Massilia</taxon>
    </lineage>
</organism>
<feature type="transmembrane region" description="Helical" evidence="5">
    <location>
        <begin position="7"/>
        <end position="27"/>
    </location>
</feature>
<keyword evidence="8" id="KW-1185">Reference proteome</keyword>
<dbReference type="EMBL" id="JANUHB010000002">
    <property type="protein sequence ID" value="MCS0808322.1"/>
    <property type="molecule type" value="Genomic_DNA"/>
</dbReference>
<evidence type="ECO:0000256" key="1">
    <source>
        <dbReference type="ARBA" id="ARBA00004141"/>
    </source>
</evidence>
<evidence type="ECO:0000313" key="7">
    <source>
        <dbReference type="EMBL" id="MCS0808322.1"/>
    </source>
</evidence>